<dbReference type="InterPro" id="IPR007858">
    <property type="entry name" value="Dpy-30_motif"/>
</dbReference>
<evidence type="ECO:0000256" key="1">
    <source>
        <dbReference type="ARBA" id="ARBA00004123"/>
    </source>
</evidence>
<sequence length="145" mass="15175">MRSSVLSSAPETRGSVSGGEECVSVARGSITEGENGQVSPASASVDPSSPSARQRNMSELDRAALGERPPKLSVQSLPIRQYLDLMVVPALLPALTVLVNERPEQPIEFLAHWLLENGPKYAARESVSGPGADSAALSALLGRGI</sequence>
<feature type="compositionally biased region" description="Low complexity" evidence="4">
    <location>
        <begin position="38"/>
        <end position="52"/>
    </location>
</feature>
<name>A0A086J8R1_TOXGO</name>
<dbReference type="CDD" id="cd22965">
    <property type="entry name" value="DD_DPY30_SDC1"/>
    <property type="match status" value="1"/>
</dbReference>
<feature type="region of interest" description="Disordered" evidence="4">
    <location>
        <begin position="1"/>
        <end position="67"/>
    </location>
</feature>
<reference evidence="5 6" key="1">
    <citation type="submission" date="2014-03" db="EMBL/GenBank/DDBJ databases">
        <authorList>
            <person name="Sibley D."/>
            <person name="Venepally P."/>
            <person name="Karamycheva S."/>
            <person name="Hadjithomas M."/>
            <person name="Khan A."/>
            <person name="Brunk B."/>
            <person name="Roos D."/>
            <person name="Caler E."/>
            <person name="Lorenzi H."/>
        </authorList>
    </citation>
    <scope>NUCLEOTIDE SEQUENCE [LARGE SCALE GENOMIC DNA]</scope>
    <source>
        <strain evidence="6">p89</strain>
    </source>
</reference>
<comment type="subcellular location">
    <subcellularLocation>
        <location evidence="1">Nucleus</location>
    </subcellularLocation>
</comment>
<dbReference type="InterPro" id="IPR049629">
    <property type="entry name" value="DPY30_SDC1_DD"/>
</dbReference>
<evidence type="ECO:0000256" key="3">
    <source>
        <dbReference type="ARBA" id="ARBA00023242"/>
    </source>
</evidence>
<dbReference type="Gene3D" id="1.20.890.10">
    <property type="entry name" value="cAMP-dependent protein kinase regulatory subunit, dimerization-anchoring domain"/>
    <property type="match status" value="1"/>
</dbReference>
<gene>
    <name evidence="5" type="ORF">TGP89_280510</name>
</gene>
<evidence type="ECO:0000256" key="2">
    <source>
        <dbReference type="ARBA" id="ARBA00010849"/>
    </source>
</evidence>
<feature type="compositionally biased region" description="Basic and acidic residues" evidence="4">
    <location>
        <begin position="56"/>
        <end position="67"/>
    </location>
</feature>
<dbReference type="Proteomes" id="UP000028828">
    <property type="component" value="Unassembled WGS sequence"/>
</dbReference>
<evidence type="ECO:0000313" key="6">
    <source>
        <dbReference type="Proteomes" id="UP000028828"/>
    </source>
</evidence>
<protein>
    <submittedName>
        <fullName evidence="5">Dpy-30 motif protein</fullName>
    </submittedName>
</protein>
<accession>A0A086J8R1</accession>
<keyword evidence="3" id="KW-0539">Nucleus</keyword>
<feature type="compositionally biased region" description="Polar residues" evidence="4">
    <location>
        <begin position="1"/>
        <end position="10"/>
    </location>
</feature>
<dbReference type="AlphaFoldDB" id="A0A086J8R1"/>
<evidence type="ECO:0000313" key="5">
    <source>
        <dbReference type="EMBL" id="KFG28529.1"/>
    </source>
</evidence>
<comment type="caution">
    <text evidence="5">The sequence shown here is derived from an EMBL/GenBank/DDBJ whole genome shotgun (WGS) entry which is preliminary data.</text>
</comment>
<organism evidence="5 6">
    <name type="scientific">Toxoplasma gondii p89</name>
    <dbReference type="NCBI Taxonomy" id="943119"/>
    <lineage>
        <taxon>Eukaryota</taxon>
        <taxon>Sar</taxon>
        <taxon>Alveolata</taxon>
        <taxon>Apicomplexa</taxon>
        <taxon>Conoidasida</taxon>
        <taxon>Coccidia</taxon>
        <taxon>Eucoccidiorida</taxon>
        <taxon>Eimeriorina</taxon>
        <taxon>Sarcocystidae</taxon>
        <taxon>Toxoplasma</taxon>
    </lineage>
</organism>
<dbReference type="Pfam" id="PF05186">
    <property type="entry name" value="Dpy-30"/>
    <property type="match status" value="1"/>
</dbReference>
<dbReference type="OrthoDB" id="332304at2759"/>
<proteinExistence type="inferred from homology"/>
<comment type="similarity">
    <text evidence="2">Belongs to the dpy-30 family.</text>
</comment>
<dbReference type="GO" id="GO:0005634">
    <property type="term" value="C:nucleus"/>
    <property type="evidence" value="ECO:0007669"/>
    <property type="project" value="UniProtKB-SubCell"/>
</dbReference>
<evidence type="ECO:0000256" key="4">
    <source>
        <dbReference type="SAM" id="MobiDB-lite"/>
    </source>
</evidence>
<dbReference type="EMBL" id="AEYI02002355">
    <property type="protein sequence ID" value="KFG28529.1"/>
    <property type="molecule type" value="Genomic_DNA"/>
</dbReference>
<dbReference type="VEuPathDB" id="ToxoDB:TGP89_280510"/>